<protein>
    <submittedName>
        <fullName evidence="5">Glycosyltransferase</fullName>
    </submittedName>
</protein>
<dbReference type="Proteomes" id="UP001058072">
    <property type="component" value="Chromosome"/>
</dbReference>
<dbReference type="PANTHER" id="PTHR22916:SF51">
    <property type="entry name" value="GLYCOSYLTRANSFERASE EPSH-RELATED"/>
    <property type="match status" value="1"/>
</dbReference>
<evidence type="ECO:0000256" key="3">
    <source>
        <dbReference type="SAM" id="Phobius"/>
    </source>
</evidence>
<dbReference type="Pfam" id="PF00535">
    <property type="entry name" value="Glycos_transf_2"/>
    <property type="match status" value="1"/>
</dbReference>
<keyword evidence="1" id="KW-0328">Glycosyltransferase</keyword>
<sequence>MYDVSVIIPVYNSSKYLRKCLDSIVFQTLENIEAIIIDDGSTDNSLQIAKEYEQNYPHKVKVYSVPNGGQGIARNFGVTKSSGEFIAFVDSDDYVDLKMYETLVTYARNHQSDLVICPYSRVDEAGNLLHTEMQNVEHSVTSMNSGPTNKLFRRDIWVNNSVRFSENLWYEDLEATLKYVFNCEAIGWIDEMPLYYYVQRSNSSINLYDERVNDIFKVIDNVYEYVKEKNLLEGHYQEIEYHCIMHLVFGHLSRCVGEKSWIKVHGYIKQTKAYLQEKFPTYYKNKYFKWENIKDQSLFMKVLKVVGLRLFYFNLFDSILLVYRVKMKFNKNIKRW</sequence>
<keyword evidence="3" id="KW-0812">Transmembrane</keyword>
<keyword evidence="2" id="KW-0808">Transferase</keyword>
<dbReference type="AlphaFoldDB" id="A0A9Q9CJT5"/>
<name>A0A9Q9CJT5_9FIRM</name>
<dbReference type="CDD" id="cd00761">
    <property type="entry name" value="Glyco_tranf_GTA_type"/>
    <property type="match status" value="1"/>
</dbReference>
<organism evidence="5 6">
    <name type="scientific">Turicibacter bilis</name>
    <dbReference type="NCBI Taxonomy" id="2735723"/>
    <lineage>
        <taxon>Bacteria</taxon>
        <taxon>Bacillati</taxon>
        <taxon>Bacillota</taxon>
        <taxon>Erysipelotrichia</taxon>
        <taxon>Erysipelotrichales</taxon>
        <taxon>Turicibacteraceae</taxon>
        <taxon>Turicibacter</taxon>
    </lineage>
</organism>
<dbReference type="RefSeq" id="WP_212724107.1">
    <property type="nucleotide sequence ID" value="NZ_CP071250.1"/>
</dbReference>
<evidence type="ECO:0000313" key="5">
    <source>
        <dbReference type="EMBL" id="UUF08371.1"/>
    </source>
</evidence>
<evidence type="ECO:0000256" key="1">
    <source>
        <dbReference type="ARBA" id="ARBA00022676"/>
    </source>
</evidence>
<keyword evidence="3" id="KW-0472">Membrane</keyword>
<dbReference type="PANTHER" id="PTHR22916">
    <property type="entry name" value="GLYCOSYLTRANSFERASE"/>
    <property type="match status" value="1"/>
</dbReference>
<keyword evidence="3" id="KW-1133">Transmembrane helix</keyword>
<accession>A0A9Q9CJT5</accession>
<dbReference type="SUPFAM" id="SSF53448">
    <property type="entry name" value="Nucleotide-diphospho-sugar transferases"/>
    <property type="match status" value="1"/>
</dbReference>
<evidence type="ECO:0000259" key="4">
    <source>
        <dbReference type="Pfam" id="PF00535"/>
    </source>
</evidence>
<reference evidence="5" key="1">
    <citation type="submission" date="2021-03" db="EMBL/GenBank/DDBJ databases">
        <title>Comparative Genomics and Metabolomics in the genus Turicibacter.</title>
        <authorList>
            <person name="Maki J."/>
            <person name="Looft T."/>
        </authorList>
    </citation>
    <scope>NUCLEOTIDE SEQUENCE</scope>
    <source>
        <strain evidence="5">ISU324</strain>
    </source>
</reference>
<dbReference type="Gene3D" id="3.90.550.10">
    <property type="entry name" value="Spore Coat Polysaccharide Biosynthesis Protein SpsA, Chain A"/>
    <property type="match status" value="1"/>
</dbReference>
<dbReference type="InterPro" id="IPR029044">
    <property type="entry name" value="Nucleotide-diphossugar_trans"/>
</dbReference>
<evidence type="ECO:0000256" key="2">
    <source>
        <dbReference type="ARBA" id="ARBA00022679"/>
    </source>
</evidence>
<feature type="domain" description="Glycosyltransferase 2-like" evidence="4">
    <location>
        <begin position="5"/>
        <end position="134"/>
    </location>
</feature>
<dbReference type="InterPro" id="IPR001173">
    <property type="entry name" value="Glyco_trans_2-like"/>
</dbReference>
<evidence type="ECO:0000313" key="6">
    <source>
        <dbReference type="Proteomes" id="UP001058072"/>
    </source>
</evidence>
<proteinExistence type="predicted"/>
<feature type="transmembrane region" description="Helical" evidence="3">
    <location>
        <begin position="306"/>
        <end position="325"/>
    </location>
</feature>
<dbReference type="EMBL" id="CP071250">
    <property type="protein sequence ID" value="UUF08371.1"/>
    <property type="molecule type" value="Genomic_DNA"/>
</dbReference>
<dbReference type="GO" id="GO:0016757">
    <property type="term" value="F:glycosyltransferase activity"/>
    <property type="evidence" value="ECO:0007669"/>
    <property type="project" value="UniProtKB-KW"/>
</dbReference>
<gene>
    <name evidence="5" type="ORF">J0J70_12495</name>
</gene>